<keyword evidence="7" id="KW-0456">Lyase</keyword>
<dbReference type="Proteomes" id="UP000319731">
    <property type="component" value="Unassembled WGS sequence"/>
</dbReference>
<dbReference type="GO" id="GO:0004588">
    <property type="term" value="F:orotate phosphoribosyltransferase activity"/>
    <property type="evidence" value="ECO:0007669"/>
    <property type="project" value="TreeGrafter"/>
</dbReference>
<dbReference type="GeneID" id="42004892"/>
<dbReference type="Pfam" id="PF00215">
    <property type="entry name" value="OMPdecase"/>
    <property type="match status" value="1"/>
</dbReference>
<dbReference type="InterPro" id="IPR013785">
    <property type="entry name" value="Aldolase_TIM"/>
</dbReference>
<accession>A0A507C1C9</accession>
<feature type="active site" description="For OMPdecase activity" evidence="10">
    <location>
        <position position="100"/>
    </location>
</feature>
<evidence type="ECO:0000256" key="3">
    <source>
        <dbReference type="ARBA" id="ARBA00012321"/>
    </source>
</evidence>
<reference evidence="13 14" key="1">
    <citation type="journal article" date="2019" name="Sci. Rep.">
        <title>Comparative genomics of chytrid fungi reveal insights into the obligate biotrophic and pathogenic lifestyle of Synchytrium endobioticum.</title>
        <authorList>
            <person name="van de Vossenberg B.T.L.H."/>
            <person name="Warris S."/>
            <person name="Nguyen H.D.T."/>
            <person name="van Gent-Pelzer M.P.E."/>
            <person name="Joly D.L."/>
            <person name="van de Geest H.C."/>
            <person name="Bonants P.J.M."/>
            <person name="Smith D.S."/>
            <person name="Levesque C.A."/>
            <person name="van der Lee T.A.J."/>
        </authorList>
    </citation>
    <scope>NUCLEOTIDE SEQUENCE [LARGE SCALE GENOMIC DNA]</scope>
    <source>
        <strain evidence="13 14">JEL517</strain>
    </source>
</reference>
<comment type="similarity">
    <text evidence="2">Belongs to the OMP decarboxylase family.</text>
</comment>
<dbReference type="SMART" id="SM00934">
    <property type="entry name" value="OMPdecase"/>
    <property type="match status" value="1"/>
</dbReference>
<dbReference type="GO" id="GO:0004590">
    <property type="term" value="F:orotidine-5'-phosphate decarboxylase activity"/>
    <property type="evidence" value="ECO:0007669"/>
    <property type="project" value="UniProtKB-EC"/>
</dbReference>
<evidence type="ECO:0000256" key="6">
    <source>
        <dbReference type="ARBA" id="ARBA00022975"/>
    </source>
</evidence>
<evidence type="ECO:0000256" key="2">
    <source>
        <dbReference type="ARBA" id="ARBA00011018"/>
    </source>
</evidence>
<evidence type="ECO:0000259" key="12">
    <source>
        <dbReference type="SMART" id="SM00934"/>
    </source>
</evidence>
<feature type="active site" description="For OMPdecase activity" evidence="10">
    <location>
        <position position="97"/>
    </location>
</feature>
<dbReference type="GO" id="GO:0006207">
    <property type="term" value="P:'de novo' pyrimidine nucleobase biosynthetic process"/>
    <property type="evidence" value="ECO:0007669"/>
    <property type="project" value="InterPro"/>
</dbReference>
<evidence type="ECO:0000256" key="4">
    <source>
        <dbReference type="ARBA" id="ARBA00021923"/>
    </source>
</evidence>
<evidence type="ECO:0000256" key="11">
    <source>
        <dbReference type="PIRSR" id="PIRSR614732-2"/>
    </source>
</evidence>
<evidence type="ECO:0000256" key="1">
    <source>
        <dbReference type="ARBA" id="ARBA00004861"/>
    </source>
</evidence>
<feature type="binding site" evidence="11">
    <location>
        <position position="226"/>
    </location>
    <ligand>
        <name>substrate</name>
    </ligand>
</feature>
<comment type="caution">
    <text evidence="13">The sequence shown here is derived from an EMBL/GenBank/DDBJ whole genome shotgun (WGS) entry which is preliminary data.</text>
</comment>
<evidence type="ECO:0000256" key="8">
    <source>
        <dbReference type="ARBA" id="ARBA00031744"/>
    </source>
</evidence>
<dbReference type="OrthoDB" id="10263753at2759"/>
<sequence>MASKTALKRSYADRASSHTNPLSKRLLTLMDDKRTNLCIAADVTTKKELLQLADAAGPGICILKTHIDIIQDFDASLITELTELATKHNFLIFEDRKFADIGNTSHLQFTSGIYRISQWAHLITAHAVPGPGILTGLSQSNSTTGCLLLAEMSPVGTLATGHYTRQAIAMAHKFPDFVVGFIAMSRYDGIIEELKASKEVEENVGSDFLYMTPGVDLAAGGDKMGQVYKTPRNVIVERGSDVIIVGRGIYAGAGGGMADVETIGKRVEQFRKAGWDAYVERTASL</sequence>
<keyword evidence="5" id="KW-0210">Decarboxylase</keyword>
<dbReference type="EMBL" id="QEAO01000020">
    <property type="protein sequence ID" value="TPX33502.1"/>
    <property type="molecule type" value="Genomic_DNA"/>
</dbReference>
<dbReference type="Gene3D" id="3.20.20.70">
    <property type="entry name" value="Aldolase class I"/>
    <property type="match status" value="1"/>
</dbReference>
<comment type="pathway">
    <text evidence="1">Pyrimidine metabolism; UMP biosynthesis via de novo pathway; UMP from orotate: step 2/2.</text>
</comment>
<protein>
    <recommendedName>
        <fullName evidence="4">Orotidine 5'-phosphate decarboxylase</fullName>
        <ecNumber evidence="3">4.1.1.23</ecNumber>
    </recommendedName>
    <alternativeName>
        <fullName evidence="9">OMP decarboxylase</fullName>
    </alternativeName>
    <alternativeName>
        <fullName evidence="8">Uridine 5'-monophosphate synthase</fullName>
    </alternativeName>
</protein>
<evidence type="ECO:0000256" key="7">
    <source>
        <dbReference type="ARBA" id="ARBA00023239"/>
    </source>
</evidence>
<name>A0A507C1C9_9FUNG</name>
<dbReference type="CDD" id="cd04725">
    <property type="entry name" value="OMP_decarboxylase_like"/>
    <property type="match status" value="1"/>
</dbReference>
<dbReference type="PANTHER" id="PTHR19278:SF9">
    <property type="entry name" value="URIDINE 5'-MONOPHOSPHATE SYNTHASE"/>
    <property type="match status" value="1"/>
</dbReference>
<feature type="active site" description="For OMPdecase activity" evidence="10">
    <location>
        <position position="95"/>
    </location>
</feature>
<evidence type="ECO:0000313" key="14">
    <source>
        <dbReference type="Proteomes" id="UP000319731"/>
    </source>
</evidence>
<dbReference type="SUPFAM" id="SSF51366">
    <property type="entry name" value="Ribulose-phoshate binding barrel"/>
    <property type="match status" value="1"/>
</dbReference>
<keyword evidence="14" id="KW-1185">Reference proteome</keyword>
<evidence type="ECO:0000256" key="5">
    <source>
        <dbReference type="ARBA" id="ARBA00022793"/>
    </source>
</evidence>
<dbReference type="NCBIfam" id="TIGR01740">
    <property type="entry name" value="pyrF"/>
    <property type="match status" value="1"/>
</dbReference>
<gene>
    <name evidence="13" type="primary">URA3</name>
    <name evidence="13" type="ORF">SmJEL517_g03667</name>
</gene>
<keyword evidence="6" id="KW-0665">Pyrimidine biosynthesis</keyword>
<evidence type="ECO:0000256" key="9">
    <source>
        <dbReference type="ARBA" id="ARBA00033428"/>
    </source>
</evidence>
<dbReference type="InterPro" id="IPR001754">
    <property type="entry name" value="OMPdeCOase_dom"/>
</dbReference>
<evidence type="ECO:0000313" key="13">
    <source>
        <dbReference type="EMBL" id="TPX33502.1"/>
    </source>
</evidence>
<dbReference type="PANTHER" id="PTHR19278">
    <property type="entry name" value="OROTATE PHOSPHORIBOSYLTRANSFERASE"/>
    <property type="match status" value="1"/>
</dbReference>
<organism evidence="13 14">
    <name type="scientific">Synchytrium microbalum</name>
    <dbReference type="NCBI Taxonomy" id="1806994"/>
    <lineage>
        <taxon>Eukaryota</taxon>
        <taxon>Fungi</taxon>
        <taxon>Fungi incertae sedis</taxon>
        <taxon>Chytridiomycota</taxon>
        <taxon>Chytridiomycota incertae sedis</taxon>
        <taxon>Chytridiomycetes</taxon>
        <taxon>Synchytriales</taxon>
        <taxon>Synchytriaceae</taxon>
        <taxon>Synchytrium</taxon>
    </lineage>
</organism>
<dbReference type="UniPathway" id="UPA00070">
    <property type="reaction ID" value="UER00120"/>
</dbReference>
<dbReference type="InterPro" id="IPR011060">
    <property type="entry name" value="RibuloseP-bd_barrel"/>
</dbReference>
<dbReference type="GO" id="GO:0044205">
    <property type="term" value="P:'de novo' UMP biosynthetic process"/>
    <property type="evidence" value="ECO:0007669"/>
    <property type="project" value="UniProtKB-UniPathway"/>
</dbReference>
<feature type="binding site" evidence="11">
    <location>
        <position position="247"/>
    </location>
    <ligand>
        <name>substrate</name>
    </ligand>
</feature>
<evidence type="ECO:0000256" key="10">
    <source>
        <dbReference type="PIRSR" id="PIRSR614732-1"/>
    </source>
</evidence>
<feature type="binding site" evidence="11">
    <location>
        <position position="153"/>
    </location>
    <ligand>
        <name>substrate</name>
    </ligand>
</feature>
<dbReference type="InterPro" id="IPR014732">
    <property type="entry name" value="OMPdecase"/>
</dbReference>
<dbReference type="FunFam" id="3.20.20.70:FF:000114">
    <property type="entry name" value="Decarboxylase,orotidine phosphate"/>
    <property type="match status" value="1"/>
</dbReference>
<dbReference type="STRING" id="1806994.A0A507C1C9"/>
<feature type="domain" description="Orotidine 5'-phosphate decarboxylase" evidence="12">
    <location>
        <begin position="36"/>
        <end position="263"/>
    </location>
</feature>
<feature type="binding site" evidence="11">
    <location>
        <position position="64"/>
    </location>
    <ligand>
        <name>substrate</name>
    </ligand>
</feature>
<dbReference type="AlphaFoldDB" id="A0A507C1C9"/>
<dbReference type="RefSeq" id="XP_031024477.1">
    <property type="nucleotide sequence ID" value="XM_031169595.1"/>
</dbReference>
<feature type="binding site" evidence="11">
    <location>
        <position position="42"/>
    </location>
    <ligand>
        <name>substrate</name>
    </ligand>
</feature>
<feature type="binding site" evidence="11">
    <location>
        <position position="246"/>
    </location>
    <ligand>
        <name>substrate</name>
    </ligand>
</feature>
<proteinExistence type="inferred from homology"/>
<dbReference type="EC" id="4.1.1.23" evidence="3"/>